<evidence type="ECO:0000313" key="9">
    <source>
        <dbReference type="EMBL" id="MFC4244308.1"/>
    </source>
</evidence>
<name>A0ABV8Q9I3_9MICO</name>
<evidence type="ECO:0000256" key="5">
    <source>
        <dbReference type="ARBA" id="ARBA00023124"/>
    </source>
</evidence>
<dbReference type="PANTHER" id="PTHR13604:SF0">
    <property type="entry name" value="ABASIC SITE PROCESSING PROTEIN HMCES"/>
    <property type="match status" value="1"/>
</dbReference>
<keyword evidence="2 8" id="KW-0645">Protease</keyword>
<protein>
    <recommendedName>
        <fullName evidence="8">Abasic site processing protein</fullName>
        <ecNumber evidence="8">3.4.-.-</ecNumber>
    </recommendedName>
</protein>
<dbReference type="Proteomes" id="UP001595900">
    <property type="component" value="Unassembled WGS sequence"/>
</dbReference>
<evidence type="ECO:0000256" key="7">
    <source>
        <dbReference type="ARBA" id="ARBA00023239"/>
    </source>
</evidence>
<dbReference type="Gene3D" id="3.90.1680.10">
    <property type="entry name" value="SOS response associated peptidase-like"/>
    <property type="match status" value="1"/>
</dbReference>
<dbReference type="InterPro" id="IPR036590">
    <property type="entry name" value="SRAP-like"/>
</dbReference>
<keyword evidence="4 8" id="KW-0378">Hydrolase</keyword>
<dbReference type="GO" id="GO:0016787">
    <property type="term" value="F:hydrolase activity"/>
    <property type="evidence" value="ECO:0007669"/>
    <property type="project" value="UniProtKB-KW"/>
</dbReference>
<evidence type="ECO:0000256" key="3">
    <source>
        <dbReference type="ARBA" id="ARBA00022763"/>
    </source>
</evidence>
<gene>
    <name evidence="9" type="ORF">ACFOYW_13085</name>
</gene>
<comment type="similarity">
    <text evidence="1 8">Belongs to the SOS response-associated peptidase family.</text>
</comment>
<accession>A0ABV8Q9I3</accession>
<keyword evidence="7" id="KW-0456">Lyase</keyword>
<evidence type="ECO:0000256" key="8">
    <source>
        <dbReference type="RuleBase" id="RU364100"/>
    </source>
</evidence>
<dbReference type="InterPro" id="IPR003738">
    <property type="entry name" value="SRAP"/>
</dbReference>
<sequence length="239" mass="26554">MCGRFSTVLTQSELAEAYSVDLDLVGTWMPAYTVAPRETAPLLHARPAEGDGDPVRRIEIVTWGFDAAWMRPGQPRPINSRIEKLTTGMWRGALNSSRAVVPQTSYFEWYEAADGGKQPILLHSDQPLAAAALYAGKQEADGSWTHTFTIVTREARDASGEVHERMPAFIPLDSELFERWISPEHPASPAELVDELMAESERVAQTITSHPVSRRVNNVRTAKSDDATLIEPIELDESR</sequence>
<dbReference type="EC" id="3.4.-.-" evidence="8"/>
<keyword evidence="10" id="KW-1185">Reference proteome</keyword>
<dbReference type="PANTHER" id="PTHR13604">
    <property type="entry name" value="DC12-RELATED"/>
    <property type="match status" value="1"/>
</dbReference>
<dbReference type="SUPFAM" id="SSF143081">
    <property type="entry name" value="BB1717-like"/>
    <property type="match status" value="1"/>
</dbReference>
<reference evidence="10" key="1">
    <citation type="journal article" date="2019" name="Int. J. Syst. Evol. Microbiol.">
        <title>The Global Catalogue of Microorganisms (GCM) 10K type strain sequencing project: providing services to taxonomists for standard genome sequencing and annotation.</title>
        <authorList>
            <consortium name="The Broad Institute Genomics Platform"/>
            <consortium name="The Broad Institute Genome Sequencing Center for Infectious Disease"/>
            <person name="Wu L."/>
            <person name="Ma J."/>
        </authorList>
    </citation>
    <scope>NUCLEOTIDE SEQUENCE [LARGE SCALE GENOMIC DNA]</scope>
    <source>
        <strain evidence="10">CGMCC 1.10363</strain>
    </source>
</reference>
<dbReference type="RefSeq" id="WP_390229517.1">
    <property type="nucleotide sequence ID" value="NZ_JBHSCN010000005.1"/>
</dbReference>
<organism evidence="9 10">
    <name type="scientific">Gryllotalpicola reticulitermitis</name>
    <dbReference type="NCBI Taxonomy" id="1184153"/>
    <lineage>
        <taxon>Bacteria</taxon>
        <taxon>Bacillati</taxon>
        <taxon>Actinomycetota</taxon>
        <taxon>Actinomycetes</taxon>
        <taxon>Micrococcales</taxon>
        <taxon>Microbacteriaceae</taxon>
        <taxon>Gryllotalpicola</taxon>
    </lineage>
</organism>
<evidence type="ECO:0000256" key="2">
    <source>
        <dbReference type="ARBA" id="ARBA00022670"/>
    </source>
</evidence>
<comment type="caution">
    <text evidence="9">The sequence shown here is derived from an EMBL/GenBank/DDBJ whole genome shotgun (WGS) entry which is preliminary data.</text>
</comment>
<dbReference type="EMBL" id="JBHSCN010000005">
    <property type="protein sequence ID" value="MFC4244308.1"/>
    <property type="molecule type" value="Genomic_DNA"/>
</dbReference>
<keyword evidence="5" id="KW-0190">Covalent protein-DNA linkage</keyword>
<keyword evidence="6" id="KW-0238">DNA-binding</keyword>
<dbReference type="Pfam" id="PF02586">
    <property type="entry name" value="SRAP"/>
    <property type="match status" value="1"/>
</dbReference>
<evidence type="ECO:0000256" key="1">
    <source>
        <dbReference type="ARBA" id="ARBA00008136"/>
    </source>
</evidence>
<keyword evidence="3" id="KW-0227">DNA damage</keyword>
<evidence type="ECO:0000256" key="4">
    <source>
        <dbReference type="ARBA" id="ARBA00022801"/>
    </source>
</evidence>
<evidence type="ECO:0000256" key="6">
    <source>
        <dbReference type="ARBA" id="ARBA00023125"/>
    </source>
</evidence>
<evidence type="ECO:0000313" key="10">
    <source>
        <dbReference type="Proteomes" id="UP001595900"/>
    </source>
</evidence>
<proteinExistence type="inferred from homology"/>